<dbReference type="InterPro" id="IPR000639">
    <property type="entry name" value="Epox_hydrolase-like"/>
</dbReference>
<dbReference type="InterPro" id="IPR000073">
    <property type="entry name" value="AB_hydrolase_1"/>
</dbReference>
<dbReference type="Gene3D" id="3.40.50.1820">
    <property type="entry name" value="alpha/beta hydrolase"/>
    <property type="match status" value="1"/>
</dbReference>
<keyword evidence="4" id="KW-1185">Reference proteome</keyword>
<name>A0ABW1NU20_9ACTN</name>
<reference evidence="4" key="1">
    <citation type="journal article" date="2019" name="Int. J. Syst. Evol. Microbiol.">
        <title>The Global Catalogue of Microorganisms (GCM) 10K type strain sequencing project: providing services to taxonomists for standard genome sequencing and annotation.</title>
        <authorList>
            <consortium name="The Broad Institute Genomics Platform"/>
            <consortium name="The Broad Institute Genome Sequencing Center for Infectious Disease"/>
            <person name="Wu L."/>
            <person name="Ma J."/>
        </authorList>
    </citation>
    <scope>NUCLEOTIDE SEQUENCE [LARGE SCALE GENOMIC DNA]</scope>
    <source>
        <strain evidence="4">JCM 30346</strain>
    </source>
</reference>
<feature type="domain" description="AB hydrolase-1" evidence="2">
    <location>
        <begin position="28"/>
        <end position="267"/>
    </location>
</feature>
<organism evidence="3 4">
    <name type="scientific">Sphaerisporangium aureirubrum</name>
    <dbReference type="NCBI Taxonomy" id="1544736"/>
    <lineage>
        <taxon>Bacteria</taxon>
        <taxon>Bacillati</taxon>
        <taxon>Actinomycetota</taxon>
        <taxon>Actinomycetes</taxon>
        <taxon>Streptosporangiales</taxon>
        <taxon>Streptosporangiaceae</taxon>
        <taxon>Sphaerisporangium</taxon>
    </lineage>
</organism>
<evidence type="ECO:0000313" key="3">
    <source>
        <dbReference type="EMBL" id="MFC6086914.1"/>
    </source>
</evidence>
<evidence type="ECO:0000259" key="2">
    <source>
        <dbReference type="Pfam" id="PF00561"/>
    </source>
</evidence>
<dbReference type="InterPro" id="IPR029058">
    <property type="entry name" value="AB_hydrolase_fold"/>
</dbReference>
<dbReference type="Proteomes" id="UP001596137">
    <property type="component" value="Unassembled WGS sequence"/>
</dbReference>
<dbReference type="PANTHER" id="PTHR46438">
    <property type="entry name" value="ALPHA/BETA-HYDROLASES SUPERFAMILY PROTEIN"/>
    <property type="match status" value="1"/>
</dbReference>
<dbReference type="Pfam" id="PF00561">
    <property type="entry name" value="Abhydrolase_1"/>
    <property type="match status" value="1"/>
</dbReference>
<protein>
    <submittedName>
        <fullName evidence="3">Alpha/beta fold hydrolase</fullName>
    </submittedName>
</protein>
<feature type="region of interest" description="Disordered" evidence="1">
    <location>
        <begin position="196"/>
        <end position="215"/>
    </location>
</feature>
<dbReference type="PANTHER" id="PTHR46438:SF11">
    <property type="entry name" value="LIPASE-RELATED"/>
    <property type="match status" value="1"/>
</dbReference>
<comment type="caution">
    <text evidence="3">The sequence shown here is derived from an EMBL/GenBank/DDBJ whole genome shotgun (WGS) entry which is preliminary data.</text>
</comment>
<dbReference type="EMBL" id="JBHSRF010000106">
    <property type="protein sequence ID" value="MFC6086914.1"/>
    <property type="molecule type" value="Genomic_DNA"/>
</dbReference>
<feature type="region of interest" description="Disordered" evidence="1">
    <location>
        <begin position="286"/>
        <end position="335"/>
    </location>
</feature>
<dbReference type="PRINTS" id="PR00412">
    <property type="entry name" value="EPOXHYDRLASE"/>
</dbReference>
<dbReference type="GO" id="GO:0016787">
    <property type="term" value="F:hydrolase activity"/>
    <property type="evidence" value="ECO:0007669"/>
    <property type="project" value="UniProtKB-KW"/>
</dbReference>
<gene>
    <name evidence="3" type="ORF">ACFP1K_37515</name>
</gene>
<sequence>MTPRRPWAHRHLVVDGCTTHYLEAGDGPPLVLLHGGEYGAAAEITWEHCVPALAEHHRVLAVDFVGYGHSDKLRDFGGQRRLMLRQITGVLRTLRIESAFFAGTSLSGRMLLDVACRPAPVWPIRAMAVTGIGLAAPEAAARKVLEDFDGTLDGLRPSMDVLFHDPHWRDSEEYLRRRHEFTAIPGAWETAAAGALRSPARRGGENRPHVRPPARDYGGVAVPTCLIRGEHDRLVPDATWRELAARIPGAATVTVAGSGHYPQIERPAEFTAAVLDFFAGSARSGAEDGRAASGVKDAQSGSGAKDAQARSGVKDAQTCSGAKDAQAGSGVKEMT</sequence>
<accession>A0ABW1NU20</accession>
<evidence type="ECO:0000313" key="4">
    <source>
        <dbReference type="Proteomes" id="UP001596137"/>
    </source>
</evidence>
<dbReference type="RefSeq" id="WP_380762563.1">
    <property type="nucleotide sequence ID" value="NZ_JBHSRF010000106.1"/>
</dbReference>
<keyword evidence="3" id="KW-0378">Hydrolase</keyword>
<dbReference type="SUPFAM" id="SSF53474">
    <property type="entry name" value="alpha/beta-Hydrolases"/>
    <property type="match status" value="1"/>
</dbReference>
<proteinExistence type="predicted"/>
<evidence type="ECO:0000256" key="1">
    <source>
        <dbReference type="SAM" id="MobiDB-lite"/>
    </source>
</evidence>
<dbReference type="PRINTS" id="PR00111">
    <property type="entry name" value="ABHYDROLASE"/>
</dbReference>